<reference evidence="3 4" key="1">
    <citation type="submission" date="2019-04" db="EMBL/GenBank/DDBJ databases">
        <title>Draft genome sequence data and analysis of a Fermenting Bacterium, Geotoga petraea strain HO-Geo1, isolated from heavy-oil petroleum reservoir in Russia.</title>
        <authorList>
            <person name="Grouzdev D.S."/>
            <person name="Semenova E.M."/>
            <person name="Sokolova D.S."/>
            <person name="Tourova T.P."/>
            <person name="Poltaraus A.B."/>
            <person name="Nazina T.N."/>
        </authorList>
    </citation>
    <scope>NUCLEOTIDE SEQUENCE [LARGE SCALE GENOMIC DNA]</scope>
    <source>
        <strain evidence="3 4">HO-Geo1</strain>
    </source>
</reference>
<dbReference type="Proteomes" id="UP000297288">
    <property type="component" value="Unassembled WGS sequence"/>
</dbReference>
<keyword evidence="1" id="KW-0175">Coiled coil</keyword>
<dbReference type="Pfam" id="PF13487">
    <property type="entry name" value="HD_5"/>
    <property type="match status" value="1"/>
</dbReference>
<sequence>MKIIPEVQFDSILEKIKNKNYEFQELKELREVEELAVREFIELIENLSASYEEISSSNDELENLYKELELTYNKLEGSYIAFSKKLSKIAEKYDDITGKHIERVADYSKLIAEKLGKDSFFTNNIFYYSPLHDLGKLMIDKKILNKEGRLTIDEYEEMKKHTLYAAEILDEDDEFSFAKNIALYHHEKFDGSGYPYGLSGENIPLEARIVALADVYDSLRSKRTYKPALSHEEAYKIIVEGDIKTQPTHFDPKILKIFKENHLEFKSIYEIYEKN</sequence>
<organism evidence="3 4">
    <name type="scientific">Geotoga petraea</name>
    <dbReference type="NCBI Taxonomy" id="28234"/>
    <lineage>
        <taxon>Bacteria</taxon>
        <taxon>Thermotogati</taxon>
        <taxon>Thermotogota</taxon>
        <taxon>Thermotogae</taxon>
        <taxon>Petrotogales</taxon>
        <taxon>Petrotogaceae</taxon>
        <taxon>Geotoga</taxon>
    </lineage>
</organism>
<accession>A0A4Z0VZ47</accession>
<dbReference type="InterPro" id="IPR052020">
    <property type="entry name" value="Cyclic_di-GMP/3'3'-cGAMP_PDE"/>
</dbReference>
<evidence type="ECO:0000313" key="3">
    <source>
        <dbReference type="EMBL" id="TGG89328.1"/>
    </source>
</evidence>
<evidence type="ECO:0000259" key="2">
    <source>
        <dbReference type="PROSITE" id="PS51832"/>
    </source>
</evidence>
<dbReference type="InterPro" id="IPR037522">
    <property type="entry name" value="HD_GYP_dom"/>
</dbReference>
<dbReference type="PROSITE" id="PS51832">
    <property type="entry name" value="HD_GYP"/>
    <property type="match status" value="1"/>
</dbReference>
<dbReference type="SUPFAM" id="SSF109604">
    <property type="entry name" value="HD-domain/PDEase-like"/>
    <property type="match status" value="1"/>
</dbReference>
<proteinExistence type="predicted"/>
<evidence type="ECO:0000256" key="1">
    <source>
        <dbReference type="SAM" id="Coils"/>
    </source>
</evidence>
<dbReference type="OrthoDB" id="49429at2"/>
<name>A0A4Z0VZ47_9BACT</name>
<dbReference type="EMBL" id="SRME01000001">
    <property type="protein sequence ID" value="TGG89328.1"/>
    <property type="molecule type" value="Genomic_DNA"/>
</dbReference>
<feature type="coiled-coil region" evidence="1">
    <location>
        <begin position="44"/>
        <end position="78"/>
    </location>
</feature>
<dbReference type="Gene3D" id="1.10.3210.10">
    <property type="entry name" value="Hypothetical protein af1432"/>
    <property type="match status" value="1"/>
</dbReference>
<dbReference type="InterPro" id="IPR003607">
    <property type="entry name" value="HD/PDEase_dom"/>
</dbReference>
<feature type="domain" description="HD-GYP" evidence="2">
    <location>
        <begin position="75"/>
        <end position="274"/>
    </location>
</feature>
<gene>
    <name evidence="3" type="ORF">E4650_00720</name>
</gene>
<dbReference type="CDD" id="cd00077">
    <property type="entry name" value="HDc"/>
    <property type="match status" value="1"/>
</dbReference>
<comment type="caution">
    <text evidence="3">The sequence shown here is derived from an EMBL/GenBank/DDBJ whole genome shotgun (WGS) entry which is preliminary data.</text>
</comment>
<dbReference type="PANTHER" id="PTHR45228:SF8">
    <property type="entry name" value="TWO-COMPONENT RESPONSE REGULATOR-RELATED"/>
    <property type="match status" value="1"/>
</dbReference>
<protein>
    <submittedName>
        <fullName evidence="3">HD-GYP domain-containing protein</fullName>
    </submittedName>
</protein>
<evidence type="ECO:0000313" key="4">
    <source>
        <dbReference type="Proteomes" id="UP000297288"/>
    </source>
</evidence>
<dbReference type="PANTHER" id="PTHR45228">
    <property type="entry name" value="CYCLIC DI-GMP PHOSPHODIESTERASE TM_0186-RELATED"/>
    <property type="match status" value="1"/>
</dbReference>
<dbReference type="SMART" id="SM00471">
    <property type="entry name" value="HDc"/>
    <property type="match status" value="1"/>
</dbReference>
<dbReference type="AlphaFoldDB" id="A0A4Z0VZ47"/>